<dbReference type="EMBL" id="RWGY01000007">
    <property type="protein sequence ID" value="TVU39670.1"/>
    <property type="molecule type" value="Genomic_DNA"/>
</dbReference>
<dbReference type="Proteomes" id="UP000324897">
    <property type="component" value="Chromosome 4"/>
</dbReference>
<accession>A0A5J9VX54</accession>
<feature type="non-terminal residue" evidence="1">
    <location>
        <position position="1"/>
    </location>
</feature>
<evidence type="ECO:0000313" key="2">
    <source>
        <dbReference type="Proteomes" id="UP000324897"/>
    </source>
</evidence>
<keyword evidence="2" id="KW-1185">Reference proteome</keyword>
<name>A0A5J9VX54_9POAL</name>
<dbReference type="AlphaFoldDB" id="A0A5J9VX54"/>
<evidence type="ECO:0000313" key="1">
    <source>
        <dbReference type="EMBL" id="TVU39670.1"/>
    </source>
</evidence>
<comment type="caution">
    <text evidence="1">The sequence shown here is derived from an EMBL/GenBank/DDBJ whole genome shotgun (WGS) entry which is preliminary data.</text>
</comment>
<dbReference type="Gramene" id="TVU39670">
    <property type="protein sequence ID" value="TVU39670"/>
    <property type="gene ID" value="EJB05_13102"/>
</dbReference>
<organism evidence="1 2">
    <name type="scientific">Eragrostis curvula</name>
    <name type="common">weeping love grass</name>
    <dbReference type="NCBI Taxonomy" id="38414"/>
    <lineage>
        <taxon>Eukaryota</taxon>
        <taxon>Viridiplantae</taxon>
        <taxon>Streptophyta</taxon>
        <taxon>Embryophyta</taxon>
        <taxon>Tracheophyta</taxon>
        <taxon>Spermatophyta</taxon>
        <taxon>Magnoliopsida</taxon>
        <taxon>Liliopsida</taxon>
        <taxon>Poales</taxon>
        <taxon>Poaceae</taxon>
        <taxon>PACMAD clade</taxon>
        <taxon>Chloridoideae</taxon>
        <taxon>Eragrostideae</taxon>
        <taxon>Eragrostidinae</taxon>
        <taxon>Eragrostis</taxon>
    </lineage>
</organism>
<reference evidence="1 2" key="1">
    <citation type="journal article" date="2019" name="Sci. Rep.">
        <title>A high-quality genome of Eragrostis curvula grass provides insights into Poaceae evolution and supports new strategies to enhance forage quality.</title>
        <authorList>
            <person name="Carballo J."/>
            <person name="Santos B.A.C.M."/>
            <person name="Zappacosta D."/>
            <person name="Garbus I."/>
            <person name="Selva J.P."/>
            <person name="Gallo C.A."/>
            <person name="Diaz A."/>
            <person name="Albertini E."/>
            <person name="Caccamo M."/>
            <person name="Echenique V."/>
        </authorList>
    </citation>
    <scope>NUCLEOTIDE SEQUENCE [LARGE SCALE GENOMIC DNA]</scope>
    <source>
        <strain evidence="2">cv. Victoria</strain>
        <tissue evidence="1">Leaf</tissue>
    </source>
</reference>
<sequence length="102" mass="11202">MVLAFSCPWSRTSPFTQATPATRRFPFGSQRQAGQPSLCSLHVTWGGRGFAPAGRKDEVTGARGDIGEEPCSTKSDLDCIHLWHVAYRTCQKLDSTRLACTK</sequence>
<protein>
    <submittedName>
        <fullName evidence="1">Uncharacterized protein</fullName>
    </submittedName>
</protein>
<gene>
    <name evidence="1" type="ORF">EJB05_13102</name>
</gene>
<feature type="non-terminal residue" evidence="1">
    <location>
        <position position="102"/>
    </location>
</feature>
<proteinExistence type="predicted"/>